<gene>
    <name evidence="1" type="ORF">BDY19DRAFT_612991</name>
</gene>
<dbReference type="EMBL" id="MU274952">
    <property type="protein sequence ID" value="KAI0083851.1"/>
    <property type="molecule type" value="Genomic_DNA"/>
</dbReference>
<reference evidence="1" key="1">
    <citation type="journal article" date="2021" name="Environ. Microbiol.">
        <title>Gene family expansions and transcriptome signatures uncover fungal adaptations to wood decay.</title>
        <authorList>
            <person name="Hage H."/>
            <person name="Miyauchi S."/>
            <person name="Viragh M."/>
            <person name="Drula E."/>
            <person name="Min B."/>
            <person name="Chaduli D."/>
            <person name="Navarro D."/>
            <person name="Favel A."/>
            <person name="Norest M."/>
            <person name="Lesage-Meessen L."/>
            <person name="Balint B."/>
            <person name="Merenyi Z."/>
            <person name="de Eugenio L."/>
            <person name="Morin E."/>
            <person name="Martinez A.T."/>
            <person name="Baldrian P."/>
            <person name="Stursova M."/>
            <person name="Martinez M.J."/>
            <person name="Novotny C."/>
            <person name="Magnuson J.K."/>
            <person name="Spatafora J.W."/>
            <person name="Maurice S."/>
            <person name="Pangilinan J."/>
            <person name="Andreopoulos W."/>
            <person name="LaButti K."/>
            <person name="Hundley H."/>
            <person name="Na H."/>
            <person name="Kuo A."/>
            <person name="Barry K."/>
            <person name="Lipzen A."/>
            <person name="Henrissat B."/>
            <person name="Riley R."/>
            <person name="Ahrendt S."/>
            <person name="Nagy L.G."/>
            <person name="Grigoriev I.V."/>
            <person name="Martin F."/>
            <person name="Rosso M.N."/>
        </authorList>
    </citation>
    <scope>NUCLEOTIDE SEQUENCE</scope>
    <source>
        <strain evidence="1">CBS 384.51</strain>
    </source>
</reference>
<keyword evidence="2" id="KW-1185">Reference proteome</keyword>
<protein>
    <submittedName>
        <fullName evidence="1">Uncharacterized protein</fullName>
    </submittedName>
</protein>
<name>A0ACB8TPD9_9APHY</name>
<organism evidence="1 2">
    <name type="scientific">Irpex rosettiformis</name>
    <dbReference type="NCBI Taxonomy" id="378272"/>
    <lineage>
        <taxon>Eukaryota</taxon>
        <taxon>Fungi</taxon>
        <taxon>Dikarya</taxon>
        <taxon>Basidiomycota</taxon>
        <taxon>Agaricomycotina</taxon>
        <taxon>Agaricomycetes</taxon>
        <taxon>Polyporales</taxon>
        <taxon>Irpicaceae</taxon>
        <taxon>Irpex</taxon>
    </lineage>
</organism>
<accession>A0ACB8TPD9</accession>
<evidence type="ECO:0000313" key="1">
    <source>
        <dbReference type="EMBL" id="KAI0083851.1"/>
    </source>
</evidence>
<dbReference type="Proteomes" id="UP001055072">
    <property type="component" value="Unassembled WGS sequence"/>
</dbReference>
<proteinExistence type="predicted"/>
<sequence length="198" mass="22428">MPVDFDLWLREWPAHATSTWAELTLSESSRLRMISYMHTHSSPLGPGLRLRSTFSENGWCDCTSYEPYLTRVTFSVGTKSFDSDGGVLYATRMLPIYMEFSDLPNIPRSFTYAEDVEEGEGFESSIEVLVLSFSGGLALILDGKRGGEKLVGIVYAMRSRYVLCAENILARSWVEYLEREICQMRSTTLYRPLASSLN</sequence>
<evidence type="ECO:0000313" key="2">
    <source>
        <dbReference type="Proteomes" id="UP001055072"/>
    </source>
</evidence>
<comment type="caution">
    <text evidence="1">The sequence shown here is derived from an EMBL/GenBank/DDBJ whole genome shotgun (WGS) entry which is preliminary data.</text>
</comment>